<dbReference type="InterPro" id="IPR038735">
    <property type="entry name" value="MSMEG_1276-like_NTP-PPase_dom"/>
</dbReference>
<evidence type="ECO:0000313" key="2">
    <source>
        <dbReference type="Proteomes" id="UP001057134"/>
    </source>
</evidence>
<organism evidence="1 2">
    <name type="scientific">Paenibacillus konkukensis</name>
    <dbReference type="NCBI Taxonomy" id="2020716"/>
    <lineage>
        <taxon>Bacteria</taxon>
        <taxon>Bacillati</taxon>
        <taxon>Bacillota</taxon>
        <taxon>Bacilli</taxon>
        <taxon>Bacillales</taxon>
        <taxon>Paenibacillaceae</taxon>
        <taxon>Paenibacillus</taxon>
    </lineage>
</organism>
<protein>
    <recommendedName>
        <fullName evidence="3">Phosphoribosyl-ATP pyrophosphohydrolase</fullName>
    </recommendedName>
</protein>
<reference evidence="1" key="1">
    <citation type="submission" date="2018-02" db="EMBL/GenBank/DDBJ databases">
        <authorList>
            <person name="Kim S.-K."/>
            <person name="Jung H.-I."/>
            <person name="Lee S.-W."/>
        </authorList>
    </citation>
    <scope>NUCLEOTIDE SEQUENCE</scope>
    <source>
        <strain evidence="1">SK3146</strain>
    </source>
</reference>
<reference evidence="1" key="2">
    <citation type="journal article" date="2021" name="J Anim Sci Technol">
        <title>Complete genome sequence of Paenibacillus konkukensis sp. nov. SK3146 as a potential probiotic strain.</title>
        <authorList>
            <person name="Jung H.I."/>
            <person name="Park S."/>
            <person name="Niu K.M."/>
            <person name="Lee S.W."/>
            <person name="Kothari D."/>
            <person name="Yi K.J."/>
            <person name="Kim S.K."/>
        </authorList>
    </citation>
    <scope>NUCLEOTIDE SEQUENCE</scope>
    <source>
        <strain evidence="1">SK3146</strain>
    </source>
</reference>
<dbReference type="EMBL" id="CP027059">
    <property type="protein sequence ID" value="UQZ87494.1"/>
    <property type="molecule type" value="Genomic_DNA"/>
</dbReference>
<accession>A0ABY4S2R7</accession>
<evidence type="ECO:0008006" key="3">
    <source>
        <dbReference type="Google" id="ProtNLM"/>
    </source>
</evidence>
<dbReference type="Proteomes" id="UP001057134">
    <property type="component" value="Chromosome"/>
</dbReference>
<name>A0ABY4S2R7_9BACL</name>
<dbReference type="SUPFAM" id="SSF101386">
    <property type="entry name" value="all-alpha NTP pyrophosphatases"/>
    <property type="match status" value="1"/>
</dbReference>
<sequence length="109" mass="12499">MPAYCKLVRDEIPQIIESSGRKCVYEVLDDQRYAAELYRKMNEELSEFAAAEGMPQAVEELADLLEVVRALADLRGIRMEEAERVREKKAAERGGFAKRIFLVEAENDF</sequence>
<keyword evidence="2" id="KW-1185">Reference proteome</keyword>
<dbReference type="RefSeq" id="WP_249862952.1">
    <property type="nucleotide sequence ID" value="NZ_CP027059.1"/>
</dbReference>
<gene>
    <name evidence="1" type="ORF">SK3146_06796</name>
</gene>
<dbReference type="Pfam" id="PF01503">
    <property type="entry name" value="PRA-PH"/>
    <property type="match status" value="1"/>
</dbReference>
<proteinExistence type="predicted"/>
<dbReference type="CDD" id="cd11532">
    <property type="entry name" value="NTP-PPase_COG4997"/>
    <property type="match status" value="1"/>
</dbReference>
<dbReference type="InterPro" id="IPR021130">
    <property type="entry name" value="PRib-ATP_PPHydrolase-like"/>
</dbReference>
<evidence type="ECO:0000313" key="1">
    <source>
        <dbReference type="EMBL" id="UQZ87494.1"/>
    </source>
</evidence>